<dbReference type="EMBL" id="MHHZ01000012">
    <property type="protein sequence ID" value="OGY41883.1"/>
    <property type="molecule type" value="Genomic_DNA"/>
</dbReference>
<accession>A0A1G1XP58</accession>
<feature type="coiled-coil region" evidence="1">
    <location>
        <begin position="17"/>
        <end position="76"/>
    </location>
</feature>
<name>A0A1G1XP58_9BACT</name>
<dbReference type="AlphaFoldDB" id="A0A1G1XP58"/>
<reference evidence="2 3" key="1">
    <citation type="journal article" date="2016" name="Nat. Commun.">
        <title>Thousands of microbial genomes shed light on interconnected biogeochemical processes in an aquifer system.</title>
        <authorList>
            <person name="Anantharaman K."/>
            <person name="Brown C.T."/>
            <person name="Hug L.A."/>
            <person name="Sharon I."/>
            <person name="Castelle C.J."/>
            <person name="Probst A.J."/>
            <person name="Thomas B.C."/>
            <person name="Singh A."/>
            <person name="Wilkins M.J."/>
            <person name="Karaoz U."/>
            <person name="Brodie E.L."/>
            <person name="Williams K.H."/>
            <person name="Hubbard S.S."/>
            <person name="Banfield J.F."/>
        </authorList>
    </citation>
    <scope>NUCLEOTIDE SEQUENCE [LARGE SCALE GENOMIC DNA]</scope>
</reference>
<dbReference type="Proteomes" id="UP000176498">
    <property type="component" value="Unassembled WGS sequence"/>
</dbReference>
<sequence>MFKIKIKKISNARKIKIKKIKKKLSNQRSKRKALLKKHFSGDEEKLNKMIDVIRDIRASEDTIHDLENQIAKLEYRVIYW</sequence>
<evidence type="ECO:0000256" key="1">
    <source>
        <dbReference type="SAM" id="Coils"/>
    </source>
</evidence>
<keyword evidence="1" id="KW-0175">Coiled coil</keyword>
<gene>
    <name evidence="2" type="ORF">A2Y82_05525</name>
</gene>
<evidence type="ECO:0000313" key="3">
    <source>
        <dbReference type="Proteomes" id="UP000176498"/>
    </source>
</evidence>
<comment type="caution">
    <text evidence="2">The sequence shown here is derived from an EMBL/GenBank/DDBJ whole genome shotgun (WGS) entry which is preliminary data.</text>
</comment>
<evidence type="ECO:0000313" key="2">
    <source>
        <dbReference type="EMBL" id="OGY41883.1"/>
    </source>
</evidence>
<organism evidence="2 3">
    <name type="scientific">Candidatus Buchananbacteria bacterium RBG_13_36_9</name>
    <dbReference type="NCBI Taxonomy" id="1797530"/>
    <lineage>
        <taxon>Bacteria</taxon>
        <taxon>Candidatus Buchananiibacteriota</taxon>
    </lineage>
</organism>
<proteinExistence type="predicted"/>
<protein>
    <submittedName>
        <fullName evidence="2">Uncharacterized protein</fullName>
    </submittedName>
</protein>